<evidence type="ECO:0000256" key="2">
    <source>
        <dbReference type="PROSITE-ProRule" id="PRU00169"/>
    </source>
</evidence>
<reference evidence="4 5" key="1">
    <citation type="submission" date="2022-10" db="EMBL/GenBank/DDBJ databases">
        <title>Comparative genomic study of S. anginosus.</title>
        <authorList>
            <person name="Prasad A."/>
            <person name="Ene A."/>
            <person name="Jablonska S."/>
            <person name="Du J."/>
            <person name="Wolfe A.J."/>
            <person name="Putonti C."/>
        </authorList>
    </citation>
    <scope>NUCLEOTIDE SEQUENCE [LARGE SCALE GENOMIC DNA]</scope>
    <source>
        <strain evidence="4 5">UMB9231</strain>
    </source>
</reference>
<proteinExistence type="predicted"/>
<feature type="modified residue" description="4-aspartylphosphate" evidence="2">
    <location>
        <position position="54"/>
    </location>
</feature>
<dbReference type="InterPro" id="IPR001789">
    <property type="entry name" value="Sig_transdc_resp-reg_receiver"/>
</dbReference>
<dbReference type="Pfam" id="PF00072">
    <property type="entry name" value="Response_reg"/>
    <property type="match status" value="1"/>
</dbReference>
<organism evidence="4 5">
    <name type="scientific">Streptococcus anginosus</name>
    <dbReference type="NCBI Taxonomy" id="1328"/>
    <lineage>
        <taxon>Bacteria</taxon>
        <taxon>Bacillati</taxon>
        <taxon>Bacillota</taxon>
        <taxon>Bacilli</taxon>
        <taxon>Lactobacillales</taxon>
        <taxon>Streptococcaceae</taxon>
        <taxon>Streptococcus</taxon>
        <taxon>Streptococcus anginosus group</taxon>
    </lineage>
</organism>
<dbReference type="InterPro" id="IPR050595">
    <property type="entry name" value="Bact_response_regulator"/>
</dbReference>
<comment type="caution">
    <text evidence="4">The sequence shown here is derived from an EMBL/GenBank/DDBJ whole genome shotgun (WGS) entry which is preliminary data.</text>
</comment>
<name>A0ABT3EDN9_STRAP</name>
<dbReference type="InterPro" id="IPR011006">
    <property type="entry name" value="CheY-like_superfamily"/>
</dbReference>
<accession>A0ABT3EDN9</accession>
<dbReference type="RefSeq" id="WP_264351359.1">
    <property type="nucleotide sequence ID" value="NZ_JAPAHU010000474.1"/>
</dbReference>
<evidence type="ECO:0000313" key="4">
    <source>
        <dbReference type="EMBL" id="MCW1043378.1"/>
    </source>
</evidence>
<dbReference type="PANTHER" id="PTHR44591">
    <property type="entry name" value="STRESS RESPONSE REGULATOR PROTEIN 1"/>
    <property type="match status" value="1"/>
</dbReference>
<evidence type="ECO:0000313" key="5">
    <source>
        <dbReference type="Proteomes" id="UP001526076"/>
    </source>
</evidence>
<evidence type="ECO:0000259" key="3">
    <source>
        <dbReference type="PROSITE" id="PS50110"/>
    </source>
</evidence>
<gene>
    <name evidence="4" type="ORF">OJ597_13450</name>
</gene>
<dbReference type="SUPFAM" id="SSF52172">
    <property type="entry name" value="CheY-like"/>
    <property type="match status" value="1"/>
</dbReference>
<dbReference type="Proteomes" id="UP001526076">
    <property type="component" value="Unassembled WGS sequence"/>
</dbReference>
<dbReference type="Gene3D" id="3.40.50.2300">
    <property type="match status" value="1"/>
</dbReference>
<evidence type="ECO:0000256" key="1">
    <source>
        <dbReference type="ARBA" id="ARBA00022553"/>
    </source>
</evidence>
<feature type="non-terminal residue" evidence="4">
    <location>
        <position position="73"/>
    </location>
</feature>
<dbReference type="EMBL" id="JAPAHU010000474">
    <property type="protein sequence ID" value="MCW1043378.1"/>
    <property type="molecule type" value="Genomic_DNA"/>
</dbReference>
<dbReference type="PROSITE" id="PS50110">
    <property type="entry name" value="RESPONSE_REGULATORY"/>
    <property type="match status" value="1"/>
</dbReference>
<dbReference type="PANTHER" id="PTHR44591:SF3">
    <property type="entry name" value="RESPONSE REGULATORY DOMAIN-CONTAINING PROTEIN"/>
    <property type="match status" value="1"/>
</dbReference>
<protein>
    <submittedName>
        <fullName evidence="4">Response regulator</fullName>
    </submittedName>
</protein>
<keyword evidence="1 2" id="KW-0597">Phosphoprotein</keyword>
<keyword evidence="5" id="KW-1185">Reference proteome</keyword>
<sequence length="73" mass="8130">MGSVLIIDDDKELCALMKKCIEQEEMSALVANGGTEGLRLIDENKNLFSLVILDVMMPDIDGFQVLEKIRETS</sequence>
<feature type="domain" description="Response regulatory" evidence="3">
    <location>
        <begin position="3"/>
        <end position="73"/>
    </location>
</feature>